<comment type="caution">
    <text evidence="2">The sequence shown here is derived from an EMBL/GenBank/DDBJ whole genome shotgun (WGS) entry which is preliminary data.</text>
</comment>
<gene>
    <name evidence="2" type="ORF">LMG18095_00011</name>
</gene>
<name>A0ABM9IX31_9RALS</name>
<proteinExistence type="predicted"/>
<evidence type="ECO:0000313" key="2">
    <source>
        <dbReference type="EMBL" id="CAJ0775147.1"/>
    </source>
</evidence>
<sequence length="83" mass="9044">MKHPVEIEKKYLPRHGPSPASAQPARPDIAAPAECARNARSQASGENSTNRKTPAARAPSGATFCALLRAKYLLDRLFFILSR</sequence>
<accession>A0ABM9IX31</accession>
<evidence type="ECO:0000256" key="1">
    <source>
        <dbReference type="SAM" id="MobiDB-lite"/>
    </source>
</evidence>
<protein>
    <submittedName>
        <fullName evidence="2">Uncharacterized protein</fullName>
    </submittedName>
</protein>
<feature type="compositionally biased region" description="Basic and acidic residues" evidence="1">
    <location>
        <begin position="1"/>
        <end position="11"/>
    </location>
</feature>
<evidence type="ECO:0000313" key="3">
    <source>
        <dbReference type="Proteomes" id="UP001189773"/>
    </source>
</evidence>
<dbReference type="EMBL" id="CATZAR010000001">
    <property type="protein sequence ID" value="CAJ0775147.1"/>
    <property type="molecule type" value="Genomic_DNA"/>
</dbReference>
<keyword evidence="3" id="KW-1185">Reference proteome</keyword>
<feature type="region of interest" description="Disordered" evidence="1">
    <location>
        <begin position="1"/>
        <end position="58"/>
    </location>
</feature>
<dbReference type="Proteomes" id="UP001189773">
    <property type="component" value="Unassembled WGS sequence"/>
</dbReference>
<reference evidence="2 3" key="1">
    <citation type="submission" date="2023-07" db="EMBL/GenBank/DDBJ databases">
        <authorList>
            <person name="Peeters C."/>
        </authorList>
    </citation>
    <scope>NUCLEOTIDE SEQUENCE [LARGE SCALE GENOMIC DNA]</scope>
    <source>
        <strain evidence="2 3">LMG 18095</strain>
    </source>
</reference>
<feature type="compositionally biased region" description="Polar residues" evidence="1">
    <location>
        <begin position="39"/>
        <end position="52"/>
    </location>
</feature>
<organism evidence="2 3">
    <name type="scientific">Ralstonia thomasii</name>
    <dbReference type="NCBI Taxonomy" id="3058596"/>
    <lineage>
        <taxon>Bacteria</taxon>
        <taxon>Pseudomonadati</taxon>
        <taxon>Pseudomonadota</taxon>
        <taxon>Betaproteobacteria</taxon>
        <taxon>Burkholderiales</taxon>
        <taxon>Burkholderiaceae</taxon>
        <taxon>Ralstonia</taxon>
    </lineage>
</organism>